<dbReference type="GO" id="GO:0061630">
    <property type="term" value="F:ubiquitin protein ligase activity"/>
    <property type="evidence" value="ECO:0007669"/>
    <property type="project" value="UniProtKB-EC"/>
</dbReference>
<evidence type="ECO:0000256" key="4">
    <source>
        <dbReference type="ARBA" id="ARBA00012251"/>
    </source>
</evidence>
<dbReference type="GO" id="GO:0016020">
    <property type="term" value="C:membrane"/>
    <property type="evidence" value="ECO:0007669"/>
    <property type="project" value="UniProtKB-SubCell"/>
</dbReference>
<keyword evidence="7" id="KW-0479">Metal-binding</keyword>
<dbReference type="SMART" id="SM00647">
    <property type="entry name" value="IBR"/>
    <property type="match status" value="2"/>
</dbReference>
<dbReference type="EnsemblMetazoa" id="CLYHEMT006098.1">
    <property type="protein sequence ID" value="CLYHEMP006098.1"/>
    <property type="gene ID" value="CLYHEMG006098"/>
</dbReference>
<evidence type="ECO:0000313" key="21">
    <source>
        <dbReference type="Proteomes" id="UP000594262"/>
    </source>
</evidence>
<sequence>MASTSTFSGHSSPASISRKNSNFNLRNIFRSSNKRHKSKESIDTVSVKSCEKTSSKSPNSDSKPDQSMLMCNICFSWKNNNLFPVLLSCEHRNCIDCLKQYLIIAVKECRVMVSCPECSEVFHPSDVKMIFSDDNFYAKYEEFTLRRALVGIPDIRWCPAPDCGYAVIASGCASCPQLKCMRAGCNYEFCYHCRQLWHPNTTCDLARMQNQFEIRSLTSSERKSSNMQEDIKPCPKCMALIIKMDDGSCNHMTCAVCGGEFCWLCMKEISDLHYLSPSGCTFWGKKPWSRKKKIMWQMGTLIGAPVGIGLAAGVVLPAMMIGIPIYVGRRIRERFDYADNVHKRNLAITGGVALSVIVSPFLAALTVGVGVPIALGYVYGVVPVSLCRSGGCTGVTTSRNGKGVNFEFNEREEAYGSGSVHNKNSPLRRNSGNSSMMDAGSGSVLAVKATISKEQQPSITGSNDSTSLDSRSYIAPFHAHDHDVESNASLIPAPRSTTVSVTSSLENVHMKSASSHNVCASLPEVENQPTLESSSSKGESLSSIVQQHPSSPTITSSNESELATQQIVAPCAVPEESSICE</sequence>
<evidence type="ECO:0000256" key="14">
    <source>
        <dbReference type="ARBA" id="ARBA00061087"/>
    </source>
</evidence>
<comment type="pathway">
    <text evidence="3">Protein modification; protein ubiquitination.</text>
</comment>
<dbReference type="Pfam" id="PF22191">
    <property type="entry name" value="IBR_1"/>
    <property type="match status" value="1"/>
</dbReference>
<evidence type="ECO:0000256" key="1">
    <source>
        <dbReference type="ARBA" id="ARBA00001798"/>
    </source>
</evidence>
<evidence type="ECO:0000256" key="2">
    <source>
        <dbReference type="ARBA" id="ARBA00004141"/>
    </source>
</evidence>
<keyword evidence="6 17" id="KW-0812">Transmembrane</keyword>
<dbReference type="RefSeq" id="XP_066932989.1">
    <property type="nucleotide sequence ID" value="XM_067076888.1"/>
</dbReference>
<evidence type="ECO:0000256" key="12">
    <source>
        <dbReference type="ARBA" id="ARBA00022989"/>
    </source>
</evidence>
<dbReference type="FunFam" id="3.30.40.10:FF:000137">
    <property type="entry name" value="RanBP-type and C3HC4-type zinc finger-containing protein 1"/>
    <property type="match status" value="1"/>
</dbReference>
<dbReference type="GeneID" id="136820687"/>
<dbReference type="GO" id="GO:0008270">
    <property type="term" value="F:zinc ion binding"/>
    <property type="evidence" value="ECO:0007669"/>
    <property type="project" value="UniProtKB-KW"/>
</dbReference>
<dbReference type="GO" id="GO:0016567">
    <property type="term" value="P:protein ubiquitination"/>
    <property type="evidence" value="ECO:0007669"/>
    <property type="project" value="InterPro"/>
</dbReference>
<evidence type="ECO:0000256" key="9">
    <source>
        <dbReference type="ARBA" id="ARBA00022771"/>
    </source>
</evidence>
<evidence type="ECO:0000256" key="17">
    <source>
        <dbReference type="SAM" id="Phobius"/>
    </source>
</evidence>
<evidence type="ECO:0000256" key="7">
    <source>
        <dbReference type="ARBA" id="ARBA00022723"/>
    </source>
</evidence>
<comment type="catalytic activity">
    <reaction evidence="1">
        <text>[E2 ubiquitin-conjugating enzyme]-S-ubiquitinyl-L-cysteine + [acceptor protein]-L-lysine = [E2 ubiquitin-conjugating enzyme]-L-cysteine + [acceptor protein]-N(6)-ubiquitinyl-L-lysine.</text>
        <dbReference type="EC" id="2.3.2.31"/>
    </reaction>
</comment>
<evidence type="ECO:0000259" key="18">
    <source>
        <dbReference type="PROSITE" id="PS50089"/>
    </source>
</evidence>
<dbReference type="InterPro" id="IPR031127">
    <property type="entry name" value="E3_UB_ligase_RBR"/>
</dbReference>
<evidence type="ECO:0000256" key="5">
    <source>
        <dbReference type="ARBA" id="ARBA00022679"/>
    </source>
</evidence>
<dbReference type="Gene3D" id="1.20.120.1750">
    <property type="match status" value="1"/>
</dbReference>
<evidence type="ECO:0000256" key="10">
    <source>
        <dbReference type="ARBA" id="ARBA00022786"/>
    </source>
</evidence>
<dbReference type="InterPro" id="IPR044066">
    <property type="entry name" value="TRIAD_supradom"/>
</dbReference>
<comment type="similarity">
    <text evidence="14">Belongs to the RBR family. RNF19 subfamily.</text>
</comment>
<dbReference type="InterPro" id="IPR013083">
    <property type="entry name" value="Znf_RING/FYVE/PHD"/>
</dbReference>
<evidence type="ECO:0000256" key="16">
    <source>
        <dbReference type="SAM" id="MobiDB-lite"/>
    </source>
</evidence>
<dbReference type="Gene3D" id="2.20.25.20">
    <property type="match status" value="1"/>
</dbReference>
<dbReference type="EC" id="2.3.2.31" evidence="4"/>
<keyword evidence="8" id="KW-0677">Repeat</keyword>
<reference evidence="20" key="1">
    <citation type="submission" date="2021-01" db="UniProtKB">
        <authorList>
            <consortium name="EnsemblMetazoa"/>
        </authorList>
    </citation>
    <scope>IDENTIFICATION</scope>
</reference>
<evidence type="ECO:0000256" key="15">
    <source>
        <dbReference type="PROSITE-ProRule" id="PRU00175"/>
    </source>
</evidence>
<feature type="domain" description="RING-type" evidence="19">
    <location>
        <begin position="67"/>
        <end position="284"/>
    </location>
</feature>
<keyword evidence="12 17" id="KW-1133">Transmembrane helix</keyword>
<keyword evidence="9 15" id="KW-0863">Zinc-finger</keyword>
<evidence type="ECO:0000256" key="13">
    <source>
        <dbReference type="ARBA" id="ARBA00023136"/>
    </source>
</evidence>
<organism evidence="20 21">
    <name type="scientific">Clytia hemisphaerica</name>
    <dbReference type="NCBI Taxonomy" id="252671"/>
    <lineage>
        <taxon>Eukaryota</taxon>
        <taxon>Metazoa</taxon>
        <taxon>Cnidaria</taxon>
        <taxon>Hydrozoa</taxon>
        <taxon>Hydroidolina</taxon>
        <taxon>Leptothecata</taxon>
        <taxon>Obeliida</taxon>
        <taxon>Clytiidae</taxon>
        <taxon>Clytia</taxon>
    </lineage>
</organism>
<keyword evidence="10" id="KW-0833">Ubl conjugation pathway</keyword>
<evidence type="ECO:0000259" key="19">
    <source>
        <dbReference type="PROSITE" id="PS51873"/>
    </source>
</evidence>
<dbReference type="Pfam" id="PF01485">
    <property type="entry name" value="IBR"/>
    <property type="match status" value="1"/>
</dbReference>
<dbReference type="OrthoDB" id="1431934at2759"/>
<keyword evidence="11" id="KW-0862">Zinc</keyword>
<dbReference type="CDD" id="cd16629">
    <property type="entry name" value="RING-HC_RBR_RNF19"/>
    <property type="match status" value="1"/>
</dbReference>
<dbReference type="InterPro" id="IPR001841">
    <property type="entry name" value="Znf_RING"/>
</dbReference>
<dbReference type="FunFam" id="1.20.120.1750:FF:000001">
    <property type="entry name" value="RBR-type E3 ubiquitin transferase"/>
    <property type="match status" value="1"/>
</dbReference>
<name>A0A7M5UXS9_9CNID</name>
<proteinExistence type="inferred from homology"/>
<evidence type="ECO:0000256" key="8">
    <source>
        <dbReference type="ARBA" id="ARBA00022737"/>
    </source>
</evidence>
<dbReference type="SUPFAM" id="SSF57850">
    <property type="entry name" value="RING/U-box"/>
    <property type="match status" value="3"/>
</dbReference>
<keyword evidence="5" id="KW-0808">Transferase</keyword>
<feature type="domain" description="RING-type" evidence="18">
    <location>
        <begin position="71"/>
        <end position="119"/>
    </location>
</feature>
<feature type="transmembrane region" description="Helical" evidence="17">
    <location>
        <begin position="348"/>
        <end position="379"/>
    </location>
</feature>
<evidence type="ECO:0000313" key="20">
    <source>
        <dbReference type="EnsemblMetazoa" id="CLYHEMP006098.1"/>
    </source>
</evidence>
<dbReference type="PANTHER" id="PTHR11685">
    <property type="entry name" value="RBR FAMILY RING FINGER AND IBR DOMAIN-CONTAINING"/>
    <property type="match status" value="1"/>
</dbReference>
<feature type="compositionally biased region" description="Polar residues" evidence="16">
    <location>
        <begin position="544"/>
        <end position="563"/>
    </location>
</feature>
<evidence type="ECO:0000256" key="3">
    <source>
        <dbReference type="ARBA" id="ARBA00004906"/>
    </source>
</evidence>
<protein>
    <recommendedName>
        <fullName evidence="4">RBR-type E3 ubiquitin transferase</fullName>
        <ecNumber evidence="4">2.3.2.31</ecNumber>
    </recommendedName>
</protein>
<dbReference type="PROSITE" id="PS50089">
    <property type="entry name" value="ZF_RING_2"/>
    <property type="match status" value="1"/>
</dbReference>
<dbReference type="FunFam" id="2.20.25.20:FF:000004">
    <property type="entry name" value="RBR-type E3 ubiquitin transferase"/>
    <property type="match status" value="1"/>
</dbReference>
<feature type="compositionally biased region" description="Polar residues" evidence="16">
    <location>
        <begin position="419"/>
        <end position="436"/>
    </location>
</feature>
<keyword evidence="21" id="KW-1185">Reference proteome</keyword>
<feature type="transmembrane region" description="Helical" evidence="17">
    <location>
        <begin position="294"/>
        <end position="327"/>
    </location>
</feature>
<dbReference type="Proteomes" id="UP000594262">
    <property type="component" value="Unplaced"/>
</dbReference>
<dbReference type="CDD" id="cd20355">
    <property type="entry name" value="Rcat_RBR_RNF19"/>
    <property type="match status" value="1"/>
</dbReference>
<dbReference type="Gene3D" id="3.30.40.10">
    <property type="entry name" value="Zinc/RING finger domain, C3HC4 (zinc finger)"/>
    <property type="match status" value="1"/>
</dbReference>
<evidence type="ECO:0000256" key="11">
    <source>
        <dbReference type="ARBA" id="ARBA00022833"/>
    </source>
</evidence>
<feature type="region of interest" description="Disordered" evidence="16">
    <location>
        <begin position="417"/>
        <end position="438"/>
    </location>
</feature>
<dbReference type="PROSITE" id="PS51873">
    <property type="entry name" value="TRIAD"/>
    <property type="match status" value="1"/>
</dbReference>
<dbReference type="InterPro" id="IPR002867">
    <property type="entry name" value="IBR_dom"/>
</dbReference>
<evidence type="ECO:0000256" key="6">
    <source>
        <dbReference type="ARBA" id="ARBA00022692"/>
    </source>
</evidence>
<dbReference type="AlphaFoldDB" id="A0A7M5UXS9"/>
<dbReference type="SMART" id="SM00184">
    <property type="entry name" value="RING"/>
    <property type="match status" value="2"/>
</dbReference>
<keyword evidence="13 17" id="KW-0472">Membrane</keyword>
<comment type="subcellular location">
    <subcellularLocation>
        <location evidence="2">Membrane</location>
        <topology evidence="2">Multi-pass membrane protein</topology>
    </subcellularLocation>
</comment>
<accession>A0A7M5UXS9</accession>
<feature type="compositionally biased region" description="Low complexity" evidence="16">
    <location>
        <begin position="531"/>
        <end position="543"/>
    </location>
</feature>
<feature type="region of interest" description="Disordered" evidence="16">
    <location>
        <begin position="526"/>
        <end position="563"/>
    </location>
</feature>
<dbReference type="CDD" id="cd20338">
    <property type="entry name" value="BRcat_RBR_RNF19"/>
    <property type="match status" value="1"/>
</dbReference>